<dbReference type="EMBL" id="KN832028">
    <property type="protein sequence ID" value="KIN97502.1"/>
    <property type="molecule type" value="Genomic_DNA"/>
</dbReference>
<dbReference type="InParanoid" id="A0A0C3IKL8"/>
<evidence type="ECO:0000313" key="1">
    <source>
        <dbReference type="EMBL" id="KIN97502.1"/>
    </source>
</evidence>
<dbReference type="AlphaFoldDB" id="A0A0C3IKL8"/>
<accession>A0A0C3IKL8</accession>
<keyword evidence="2" id="KW-1185">Reference proteome</keyword>
<reference evidence="1 2" key="1">
    <citation type="submission" date="2014-04" db="EMBL/GenBank/DDBJ databases">
        <authorList>
            <consortium name="DOE Joint Genome Institute"/>
            <person name="Kuo A."/>
            <person name="Kohler A."/>
            <person name="Costa M.D."/>
            <person name="Nagy L.G."/>
            <person name="Floudas D."/>
            <person name="Copeland A."/>
            <person name="Barry K.W."/>
            <person name="Cichocki N."/>
            <person name="Veneault-Fourrey C."/>
            <person name="LaButti K."/>
            <person name="Lindquist E.A."/>
            <person name="Lipzen A."/>
            <person name="Lundell T."/>
            <person name="Morin E."/>
            <person name="Murat C."/>
            <person name="Sun H."/>
            <person name="Tunlid A."/>
            <person name="Henrissat B."/>
            <person name="Grigoriev I.V."/>
            <person name="Hibbett D.S."/>
            <person name="Martin F."/>
            <person name="Nordberg H.P."/>
            <person name="Cantor M.N."/>
            <person name="Hua S.X."/>
        </authorList>
    </citation>
    <scope>NUCLEOTIDE SEQUENCE [LARGE SCALE GENOMIC DNA]</scope>
    <source>
        <strain evidence="1 2">Marx 270</strain>
    </source>
</reference>
<reference evidence="2" key="2">
    <citation type="submission" date="2015-01" db="EMBL/GenBank/DDBJ databases">
        <title>Evolutionary Origins and Diversification of the Mycorrhizal Mutualists.</title>
        <authorList>
            <consortium name="DOE Joint Genome Institute"/>
            <consortium name="Mycorrhizal Genomics Consortium"/>
            <person name="Kohler A."/>
            <person name="Kuo A."/>
            <person name="Nagy L.G."/>
            <person name="Floudas D."/>
            <person name="Copeland A."/>
            <person name="Barry K.W."/>
            <person name="Cichocki N."/>
            <person name="Veneault-Fourrey C."/>
            <person name="LaButti K."/>
            <person name="Lindquist E.A."/>
            <person name="Lipzen A."/>
            <person name="Lundell T."/>
            <person name="Morin E."/>
            <person name="Murat C."/>
            <person name="Riley R."/>
            <person name="Ohm R."/>
            <person name="Sun H."/>
            <person name="Tunlid A."/>
            <person name="Henrissat B."/>
            <person name="Grigoriev I.V."/>
            <person name="Hibbett D.S."/>
            <person name="Martin F."/>
        </authorList>
    </citation>
    <scope>NUCLEOTIDE SEQUENCE [LARGE SCALE GENOMIC DNA]</scope>
    <source>
        <strain evidence="2">Marx 270</strain>
    </source>
</reference>
<organism evidence="1 2">
    <name type="scientific">Pisolithus tinctorius Marx 270</name>
    <dbReference type="NCBI Taxonomy" id="870435"/>
    <lineage>
        <taxon>Eukaryota</taxon>
        <taxon>Fungi</taxon>
        <taxon>Dikarya</taxon>
        <taxon>Basidiomycota</taxon>
        <taxon>Agaricomycotina</taxon>
        <taxon>Agaricomycetes</taxon>
        <taxon>Agaricomycetidae</taxon>
        <taxon>Boletales</taxon>
        <taxon>Sclerodermatineae</taxon>
        <taxon>Pisolithaceae</taxon>
        <taxon>Pisolithus</taxon>
    </lineage>
</organism>
<evidence type="ECO:0000313" key="2">
    <source>
        <dbReference type="Proteomes" id="UP000054217"/>
    </source>
</evidence>
<dbReference type="OrthoDB" id="3199698at2759"/>
<dbReference type="HOGENOM" id="CLU_006344_15_1_1"/>
<gene>
    <name evidence="1" type="ORF">M404DRAFT_160265</name>
</gene>
<sequence length="161" mass="18076">MLTDLNILEHKFTRTVGALAAGLCLSQLPNILHHFLYLQLSPTDDLEDIPLDGCPLYDGSMCVYNSVCSTFVALSDLCGLYGMHCKYICSCPMWRNKGPHFNCIFVVTDPEAEGMHGLDIAHILCFFLFKYQGTLYPCTVIHWFNCMGDGPDIATGMWMIH</sequence>
<name>A0A0C3IKL8_PISTI</name>
<dbReference type="Proteomes" id="UP000054217">
    <property type="component" value="Unassembled WGS sequence"/>
</dbReference>
<proteinExistence type="predicted"/>
<dbReference type="STRING" id="870435.A0A0C3IKL8"/>
<protein>
    <submittedName>
        <fullName evidence="1">Uncharacterized protein</fullName>
    </submittedName>
</protein>